<evidence type="ECO:0000256" key="6">
    <source>
        <dbReference type="SAM" id="Phobius"/>
    </source>
</evidence>
<organism evidence="8 9">
    <name type="scientific">Caenorhabditis briggsae</name>
    <dbReference type="NCBI Taxonomy" id="6238"/>
    <lineage>
        <taxon>Eukaryota</taxon>
        <taxon>Metazoa</taxon>
        <taxon>Ecdysozoa</taxon>
        <taxon>Nematoda</taxon>
        <taxon>Chromadorea</taxon>
        <taxon>Rhabditida</taxon>
        <taxon>Rhabditina</taxon>
        <taxon>Rhabditomorpha</taxon>
        <taxon>Rhabditoidea</taxon>
        <taxon>Rhabditidae</taxon>
        <taxon>Peloderinae</taxon>
        <taxon>Caenorhabditis</taxon>
    </lineage>
</organism>
<dbReference type="PANTHER" id="PTHR24224:SF34">
    <property type="entry name" value="G-PROTEIN COUPLED RECEPTORS FAMILY 1 PROFILE DOMAIN-CONTAINING PROTEIN"/>
    <property type="match status" value="1"/>
</dbReference>
<dbReference type="EMBL" id="CP090894">
    <property type="protein sequence ID" value="ULT94637.1"/>
    <property type="molecule type" value="Genomic_DNA"/>
</dbReference>
<sequence>MNKSMDNPPQWPLYVYYVMSVPSLPLYIFVLICLLRLRYYSKTYNTTFYTILLQHCIADIISMIVFTVIWGIRMLPGLKDFYFEYQKYYIAAFTYNSIYFFLYIRCAGIVFLSIHRYLVISAPHSFLTMKIQEAPSYQIMLVYWVVPFLISIVVLKDIDFEYDDITTMEIVAPRPVIVRNTLMALIVVALTCFICAASYSALWLFLKKHSSGISKQHLSSVFPQLFYRNHLVTKNQKQKYPHFCVVIPKISPESATRNKYSSIEKLQITVMNFKLLILLLCVSILFVSSFPIGKDAESEETETETDASVETTTESENDLVKSQEENLEEQLNEVEEDPSTRKKRGLYSSERTEEEVEIAHGVHHREKRHADHLPHPDPPTQTLVKRSTDHHRIKRSEGGHPHQKRSSHTPEGHVAVMAKNDHHGHEKRNTDDHHGHVKRSADDHHGRAKRSSDDHHGHQKRSEHVEHTLEMHDHQKRSTPEGHGDHHMVKRSGSEGGHRHHRSTDQGIDEDEPEDEVKTDETDETTEEPETRKRRNSDAPMPTFPSDHDASEHSNSVAIRVKRVSRAGSSHKVRTLNKNRGNSKAGEVTPNDSLSPNSGGVFNT</sequence>
<feature type="compositionally biased region" description="Polar residues" evidence="5">
    <location>
        <begin position="590"/>
        <end position="604"/>
    </location>
</feature>
<feature type="region of interest" description="Disordered" evidence="5">
    <location>
        <begin position="296"/>
        <end position="604"/>
    </location>
</feature>
<evidence type="ECO:0000256" key="4">
    <source>
        <dbReference type="ARBA" id="ARBA00023136"/>
    </source>
</evidence>
<feature type="compositionally biased region" description="Acidic residues" evidence="5">
    <location>
        <begin position="297"/>
        <end position="317"/>
    </location>
</feature>
<keyword evidence="2 6" id="KW-0812">Transmembrane</keyword>
<accession>A0AAE9AGR3</accession>
<evidence type="ECO:0000256" key="1">
    <source>
        <dbReference type="ARBA" id="ARBA00004370"/>
    </source>
</evidence>
<keyword evidence="4 6" id="KW-0472">Membrane</keyword>
<feature type="transmembrane region" description="Helical" evidence="6">
    <location>
        <begin position="14"/>
        <end position="35"/>
    </location>
</feature>
<feature type="transmembrane region" description="Helical" evidence="6">
    <location>
        <begin position="182"/>
        <end position="206"/>
    </location>
</feature>
<dbReference type="Gene3D" id="1.20.1070.10">
    <property type="entry name" value="Rhodopsin 7-helix transmembrane proteins"/>
    <property type="match status" value="1"/>
</dbReference>
<dbReference type="InterPro" id="IPR052665">
    <property type="entry name" value="Neuropeptide-GPCR"/>
</dbReference>
<feature type="transmembrane region" description="Helical" evidence="6">
    <location>
        <begin position="47"/>
        <end position="72"/>
    </location>
</feature>
<dbReference type="PANTHER" id="PTHR24224">
    <property type="entry name" value="CARDIOACCELERATORY PEPTIDE RECEPTOR-RELATED"/>
    <property type="match status" value="1"/>
</dbReference>
<feature type="domain" description="G-protein coupled receptors family 1 profile" evidence="7">
    <location>
        <begin position="26"/>
        <end position="152"/>
    </location>
</feature>
<dbReference type="InterPro" id="IPR017452">
    <property type="entry name" value="GPCR_Rhodpsn_7TM"/>
</dbReference>
<evidence type="ECO:0000313" key="9">
    <source>
        <dbReference type="Proteomes" id="UP000827892"/>
    </source>
</evidence>
<dbReference type="Pfam" id="PF10323">
    <property type="entry name" value="7TM_GPCR_Srv"/>
    <property type="match status" value="1"/>
</dbReference>
<evidence type="ECO:0000313" key="8">
    <source>
        <dbReference type="EMBL" id="ULT94637.1"/>
    </source>
</evidence>
<feature type="compositionally biased region" description="Basic residues" evidence="5">
    <location>
        <begin position="560"/>
        <end position="577"/>
    </location>
</feature>
<feature type="transmembrane region" description="Helical" evidence="6">
    <location>
        <begin position="275"/>
        <end position="293"/>
    </location>
</feature>
<proteinExistence type="predicted"/>
<dbReference type="Proteomes" id="UP000827892">
    <property type="component" value="Chromosome IV"/>
</dbReference>
<dbReference type="AlphaFoldDB" id="A0AAE9AGR3"/>
<keyword evidence="3 6" id="KW-1133">Transmembrane helix</keyword>
<dbReference type="SUPFAM" id="SSF81321">
    <property type="entry name" value="Family A G protein-coupled receptor-like"/>
    <property type="match status" value="1"/>
</dbReference>
<reference evidence="8 9" key="1">
    <citation type="submission" date="2022-05" db="EMBL/GenBank/DDBJ databases">
        <title>Chromosome-level reference genomes for two strains of Caenorhabditis briggsae: an improved platform for comparative genomics.</title>
        <authorList>
            <person name="Stevens L."/>
            <person name="Andersen E.C."/>
        </authorList>
    </citation>
    <scope>NUCLEOTIDE SEQUENCE [LARGE SCALE GENOMIC DNA]</scope>
    <source>
        <strain evidence="8">QX1410_ONT</strain>
        <tissue evidence="8">Whole-organism</tissue>
    </source>
</reference>
<feature type="compositionally biased region" description="Acidic residues" evidence="5">
    <location>
        <begin position="507"/>
        <end position="528"/>
    </location>
</feature>
<dbReference type="InterPro" id="IPR019426">
    <property type="entry name" value="7TM_GPCR_serpentine_rcpt_Srv"/>
</dbReference>
<evidence type="ECO:0000256" key="2">
    <source>
        <dbReference type="ARBA" id="ARBA00022692"/>
    </source>
</evidence>
<comment type="subcellular location">
    <subcellularLocation>
        <location evidence="1">Membrane</location>
    </subcellularLocation>
</comment>
<evidence type="ECO:0000256" key="5">
    <source>
        <dbReference type="SAM" id="MobiDB-lite"/>
    </source>
</evidence>
<feature type="transmembrane region" description="Helical" evidence="6">
    <location>
        <begin position="92"/>
        <end position="114"/>
    </location>
</feature>
<gene>
    <name evidence="8" type="ORF">L3Y34_003829</name>
</gene>
<dbReference type="GO" id="GO:0016020">
    <property type="term" value="C:membrane"/>
    <property type="evidence" value="ECO:0007669"/>
    <property type="project" value="UniProtKB-SubCell"/>
</dbReference>
<evidence type="ECO:0000259" key="7">
    <source>
        <dbReference type="PROSITE" id="PS50262"/>
    </source>
</evidence>
<protein>
    <recommendedName>
        <fullName evidence="7">G-protein coupled receptors family 1 profile domain-containing protein</fullName>
    </recommendedName>
</protein>
<feature type="transmembrane region" description="Helical" evidence="6">
    <location>
        <begin position="135"/>
        <end position="155"/>
    </location>
</feature>
<feature type="compositionally biased region" description="Acidic residues" evidence="5">
    <location>
        <begin position="325"/>
        <end position="337"/>
    </location>
</feature>
<feature type="compositionally biased region" description="Basic and acidic residues" evidence="5">
    <location>
        <begin position="419"/>
        <end position="497"/>
    </location>
</feature>
<dbReference type="PROSITE" id="PS50262">
    <property type="entry name" value="G_PROTEIN_RECEP_F1_2"/>
    <property type="match status" value="1"/>
</dbReference>
<evidence type="ECO:0000256" key="3">
    <source>
        <dbReference type="ARBA" id="ARBA00022989"/>
    </source>
</evidence>
<name>A0AAE9AGR3_CAEBR</name>